<proteinExistence type="predicted"/>
<reference evidence="1 2" key="1">
    <citation type="submission" date="2019-05" db="EMBL/GenBank/DDBJ databases">
        <title>Another draft genome of Portunus trituberculatus and its Hox gene families provides insights of decapod evolution.</title>
        <authorList>
            <person name="Jeong J.-H."/>
            <person name="Song I."/>
            <person name="Kim S."/>
            <person name="Choi T."/>
            <person name="Kim D."/>
            <person name="Ryu S."/>
            <person name="Kim W."/>
        </authorList>
    </citation>
    <scope>NUCLEOTIDE SEQUENCE [LARGE SCALE GENOMIC DNA]</scope>
    <source>
        <tissue evidence="1">Muscle</tissue>
    </source>
</reference>
<keyword evidence="2" id="KW-1185">Reference proteome</keyword>
<dbReference type="AlphaFoldDB" id="A0A5B7G4N9"/>
<name>A0A5B7G4N9_PORTR</name>
<protein>
    <submittedName>
        <fullName evidence="1">Uncharacterized protein</fullName>
    </submittedName>
</protein>
<accession>A0A5B7G4N9</accession>
<dbReference type="EMBL" id="VSRR010011998">
    <property type="protein sequence ID" value="MPC53942.1"/>
    <property type="molecule type" value="Genomic_DNA"/>
</dbReference>
<evidence type="ECO:0000313" key="2">
    <source>
        <dbReference type="Proteomes" id="UP000324222"/>
    </source>
</evidence>
<comment type="caution">
    <text evidence="1">The sequence shown here is derived from an EMBL/GenBank/DDBJ whole genome shotgun (WGS) entry which is preliminary data.</text>
</comment>
<gene>
    <name evidence="1" type="ORF">E2C01_047845</name>
</gene>
<sequence>MDVSLHSPGIAAPSKRQIDEYPGELNITAGVKGSILNILEKFKQRLQNYLQPTVFGSQLYSLFLQLAIFQE</sequence>
<dbReference type="Proteomes" id="UP000324222">
    <property type="component" value="Unassembled WGS sequence"/>
</dbReference>
<organism evidence="1 2">
    <name type="scientific">Portunus trituberculatus</name>
    <name type="common">Swimming crab</name>
    <name type="synonym">Neptunus trituberculatus</name>
    <dbReference type="NCBI Taxonomy" id="210409"/>
    <lineage>
        <taxon>Eukaryota</taxon>
        <taxon>Metazoa</taxon>
        <taxon>Ecdysozoa</taxon>
        <taxon>Arthropoda</taxon>
        <taxon>Crustacea</taxon>
        <taxon>Multicrustacea</taxon>
        <taxon>Malacostraca</taxon>
        <taxon>Eumalacostraca</taxon>
        <taxon>Eucarida</taxon>
        <taxon>Decapoda</taxon>
        <taxon>Pleocyemata</taxon>
        <taxon>Brachyura</taxon>
        <taxon>Eubrachyura</taxon>
        <taxon>Portunoidea</taxon>
        <taxon>Portunidae</taxon>
        <taxon>Portuninae</taxon>
        <taxon>Portunus</taxon>
    </lineage>
</organism>
<evidence type="ECO:0000313" key="1">
    <source>
        <dbReference type="EMBL" id="MPC53942.1"/>
    </source>
</evidence>